<proteinExistence type="inferred from homology"/>
<dbReference type="OrthoDB" id="161814at2759"/>
<dbReference type="Pfam" id="PF04145">
    <property type="entry name" value="Ctr"/>
    <property type="match status" value="1"/>
</dbReference>
<comment type="caution">
    <text evidence="4">Lacks conserved residue(s) required for the propagation of feature annotation.</text>
</comment>
<keyword evidence="4" id="KW-0187">Copper transport</keyword>
<protein>
    <recommendedName>
        <fullName evidence="4">Copper transport protein</fullName>
    </recommendedName>
</protein>
<dbReference type="PANTHER" id="PTHR12483:SF115">
    <property type="entry name" value="COPPER TRANSPORT PROTEIN"/>
    <property type="match status" value="1"/>
</dbReference>
<comment type="subcellular location">
    <subcellularLocation>
        <location evidence="4">Membrane</location>
        <topology evidence="4">Multi-pass membrane protein</topology>
    </subcellularLocation>
</comment>
<feature type="transmembrane region" description="Helical" evidence="4">
    <location>
        <begin position="332"/>
        <end position="350"/>
    </location>
</feature>
<evidence type="ECO:0000256" key="4">
    <source>
        <dbReference type="RuleBase" id="RU367022"/>
    </source>
</evidence>
<keyword evidence="4" id="KW-0186">Copper</keyword>
<keyword evidence="1 4" id="KW-0812">Transmembrane</keyword>
<organism evidence="5 6">
    <name type="scientific">Phytophthora nicotianae P10297</name>
    <dbReference type="NCBI Taxonomy" id="1317064"/>
    <lineage>
        <taxon>Eukaryota</taxon>
        <taxon>Sar</taxon>
        <taxon>Stramenopiles</taxon>
        <taxon>Oomycota</taxon>
        <taxon>Peronosporomycetes</taxon>
        <taxon>Peronosporales</taxon>
        <taxon>Peronosporaceae</taxon>
        <taxon>Phytophthora</taxon>
    </lineage>
</organism>
<reference evidence="5 6" key="1">
    <citation type="submission" date="2013-11" db="EMBL/GenBank/DDBJ databases">
        <title>The Genome Sequence of Phytophthora parasitica P10297.</title>
        <authorList>
            <consortium name="The Broad Institute Genomics Platform"/>
            <person name="Russ C."/>
            <person name="Tyler B."/>
            <person name="Panabieres F."/>
            <person name="Shan W."/>
            <person name="Tripathy S."/>
            <person name="Grunwald N."/>
            <person name="Machado M."/>
            <person name="Johnson C.S."/>
            <person name="Walker B."/>
            <person name="Young S.K."/>
            <person name="Zeng Q."/>
            <person name="Gargeya S."/>
            <person name="Fitzgerald M."/>
            <person name="Haas B."/>
            <person name="Abouelleil A."/>
            <person name="Allen A.W."/>
            <person name="Alvarado L."/>
            <person name="Arachchi H.M."/>
            <person name="Berlin A.M."/>
            <person name="Chapman S.B."/>
            <person name="Gainer-Dewar J."/>
            <person name="Goldberg J."/>
            <person name="Griggs A."/>
            <person name="Gujja S."/>
            <person name="Hansen M."/>
            <person name="Howarth C."/>
            <person name="Imamovic A."/>
            <person name="Ireland A."/>
            <person name="Larimer J."/>
            <person name="McCowan C."/>
            <person name="Murphy C."/>
            <person name="Pearson M."/>
            <person name="Poon T.W."/>
            <person name="Priest M."/>
            <person name="Roberts A."/>
            <person name="Saif S."/>
            <person name="Shea T."/>
            <person name="Sisk P."/>
            <person name="Sykes S."/>
            <person name="Wortman J."/>
            <person name="Nusbaum C."/>
            <person name="Birren B."/>
        </authorList>
    </citation>
    <scope>NUCLEOTIDE SEQUENCE [LARGE SCALE GENOMIC DNA]</scope>
    <source>
        <strain evidence="5 6">P10297</strain>
    </source>
</reference>
<feature type="transmembrane region" description="Helical" evidence="4">
    <location>
        <begin position="52"/>
        <end position="71"/>
    </location>
</feature>
<dbReference type="EMBL" id="ANIY01001519">
    <property type="protein sequence ID" value="ETP46414.1"/>
    <property type="molecule type" value="Genomic_DNA"/>
</dbReference>
<dbReference type="PANTHER" id="PTHR12483">
    <property type="entry name" value="SOLUTE CARRIER FAMILY 31 COPPER TRANSPORTERS"/>
    <property type="match status" value="1"/>
</dbReference>
<sequence length="391" mass="42873">MHLRRVNIPSRYKYSLSQGFPPRQYSNLKTSLPVPDQPAVSHAPMTSVNHRLAALLLLCTAIFALSSVNAMNMDDMPDDPVSGEMVMSKAYNLQLKNGQRLRFATQDTLDAFLDDPVRYASLVASSAASNDAIPLQLKGLKGVMSAPSTHHHNEEEKSVLCPVCGMASSVSSGPEVTMRHGDQAVHTCSMTHAREVYDDILSFQASKEGNAAKGEHGFCSGPGTTMLNGFSLSGNSTPCILLWFPGWVLDSRVRYIFGGILVALVAVFNEYLLQLRRVLRKVSSVKRLMSSNAPNAAESAQLLRSTAQNMPLADSCGPNWFRTLSPETQHGIHCLLHGVTLFVAYMLMLVSMTYDFTLLLWVIAGYVVGHYVFGERREAPLSNGEMESNFP</sequence>
<dbReference type="Proteomes" id="UP000018948">
    <property type="component" value="Unassembled WGS sequence"/>
</dbReference>
<evidence type="ECO:0000313" key="5">
    <source>
        <dbReference type="EMBL" id="ETP46414.1"/>
    </source>
</evidence>
<name>W2ZJN5_PHYNI</name>
<comment type="similarity">
    <text evidence="4">Belongs to the copper transporter (Ctr) (TC 1.A.56) family. SLC31A subfamily.</text>
</comment>
<gene>
    <name evidence="5" type="ORF">F442_07326</name>
</gene>
<keyword evidence="4" id="KW-0406">Ion transport</keyword>
<dbReference type="InterPro" id="IPR007274">
    <property type="entry name" value="Cop_transporter"/>
</dbReference>
<accession>W2ZJN5</accession>
<keyword evidence="2 4" id="KW-1133">Transmembrane helix</keyword>
<dbReference type="GO" id="GO:0005375">
    <property type="term" value="F:copper ion transmembrane transporter activity"/>
    <property type="evidence" value="ECO:0007669"/>
    <property type="project" value="UniProtKB-UniRule"/>
</dbReference>
<evidence type="ECO:0000256" key="1">
    <source>
        <dbReference type="ARBA" id="ARBA00022692"/>
    </source>
</evidence>
<comment type="caution">
    <text evidence="5">The sequence shown here is derived from an EMBL/GenBank/DDBJ whole genome shotgun (WGS) entry which is preliminary data.</text>
</comment>
<evidence type="ECO:0000313" key="6">
    <source>
        <dbReference type="Proteomes" id="UP000018948"/>
    </source>
</evidence>
<keyword evidence="3 4" id="KW-0472">Membrane</keyword>
<feature type="transmembrane region" description="Helical" evidence="4">
    <location>
        <begin position="253"/>
        <end position="273"/>
    </location>
</feature>
<evidence type="ECO:0000256" key="2">
    <source>
        <dbReference type="ARBA" id="ARBA00022989"/>
    </source>
</evidence>
<evidence type="ECO:0000256" key="3">
    <source>
        <dbReference type="ARBA" id="ARBA00023136"/>
    </source>
</evidence>
<dbReference type="AlphaFoldDB" id="W2ZJN5"/>
<keyword evidence="4" id="KW-0813">Transport</keyword>
<dbReference type="GO" id="GO:0016020">
    <property type="term" value="C:membrane"/>
    <property type="evidence" value="ECO:0007669"/>
    <property type="project" value="UniProtKB-SubCell"/>
</dbReference>
<feature type="transmembrane region" description="Helical" evidence="4">
    <location>
        <begin position="356"/>
        <end position="373"/>
    </location>
</feature>